<dbReference type="InterPro" id="IPR000847">
    <property type="entry name" value="LysR_HTH_N"/>
</dbReference>
<dbReference type="Gene3D" id="3.40.190.10">
    <property type="entry name" value="Periplasmic binding protein-like II"/>
    <property type="match status" value="2"/>
</dbReference>
<dbReference type="Pfam" id="PF00126">
    <property type="entry name" value="HTH_1"/>
    <property type="match status" value="1"/>
</dbReference>
<dbReference type="InterPro" id="IPR036390">
    <property type="entry name" value="WH_DNA-bd_sf"/>
</dbReference>
<dbReference type="SUPFAM" id="SSF53850">
    <property type="entry name" value="Periplasmic binding protein-like II"/>
    <property type="match status" value="1"/>
</dbReference>
<dbReference type="GO" id="GO:0003700">
    <property type="term" value="F:DNA-binding transcription factor activity"/>
    <property type="evidence" value="ECO:0007669"/>
    <property type="project" value="InterPro"/>
</dbReference>
<keyword evidence="2" id="KW-0805">Transcription regulation</keyword>
<organism evidence="6 7">
    <name type="scientific">Buttiauxella brennerae ATCC 51605</name>
    <dbReference type="NCBI Taxonomy" id="1354251"/>
    <lineage>
        <taxon>Bacteria</taxon>
        <taxon>Pseudomonadati</taxon>
        <taxon>Pseudomonadota</taxon>
        <taxon>Gammaproteobacteria</taxon>
        <taxon>Enterobacterales</taxon>
        <taxon>Enterobacteriaceae</taxon>
        <taxon>Buttiauxella</taxon>
    </lineage>
</organism>
<dbReference type="Proteomes" id="UP000078410">
    <property type="component" value="Unassembled WGS sequence"/>
</dbReference>
<evidence type="ECO:0000256" key="4">
    <source>
        <dbReference type="ARBA" id="ARBA00023163"/>
    </source>
</evidence>
<evidence type="ECO:0000256" key="3">
    <source>
        <dbReference type="ARBA" id="ARBA00023125"/>
    </source>
</evidence>
<dbReference type="PANTHER" id="PTHR30537:SF79">
    <property type="entry name" value="TRANSCRIPTIONAL REGULATOR-RELATED"/>
    <property type="match status" value="1"/>
</dbReference>
<sequence>MPAPQLRLPKISVINSFKAAAELGSLAKAAAQLALTPAAVSQQIRQLEEQLGSALFVRTPNGVMLTETGKEYLRYVTEAFNILLLGQQNIRYAAAAPRLTLYSLPSLATKWLLPELHNWRAHCLDVDLALHGTHTQVDFNTMHADFVICFGEERYSQLEKQFLFHDEVLPVASPELVARFQGRDLLNEAPLIHLDWGNEGRFLPDWRSWFQAKEREEPQPQPSFIFNLTSLALDAAVAGTGVVLGQRHLIAKELALGTLVVVDELSLPLSKPYFLAWPQRTLSQPGSSQLIAWLGGIAGTDD</sequence>
<accession>A0A1B7IWS1</accession>
<comment type="caution">
    <text evidence="6">The sequence shown here is derived from an EMBL/GenBank/DDBJ whole genome shotgun (WGS) entry which is preliminary data.</text>
</comment>
<dbReference type="PRINTS" id="PR00039">
    <property type="entry name" value="HTHLYSR"/>
</dbReference>
<gene>
    <name evidence="6" type="ORF">M975_0107</name>
</gene>
<comment type="similarity">
    <text evidence="1">Belongs to the LysR transcriptional regulatory family.</text>
</comment>
<dbReference type="PATRIC" id="fig|1354251.4.peg.111"/>
<dbReference type="OrthoDB" id="5526340at2"/>
<protein>
    <submittedName>
        <fullName evidence="6">Glycine cleavage system transcriptional activator</fullName>
    </submittedName>
</protein>
<evidence type="ECO:0000256" key="2">
    <source>
        <dbReference type="ARBA" id="ARBA00023015"/>
    </source>
</evidence>
<dbReference type="EMBL" id="LXER01000005">
    <property type="protein sequence ID" value="OAT34394.1"/>
    <property type="molecule type" value="Genomic_DNA"/>
</dbReference>
<dbReference type="SUPFAM" id="SSF46785">
    <property type="entry name" value="Winged helix' DNA-binding domain"/>
    <property type="match status" value="1"/>
</dbReference>
<dbReference type="Pfam" id="PF03466">
    <property type="entry name" value="LysR_substrate"/>
    <property type="match status" value="1"/>
</dbReference>
<dbReference type="PANTHER" id="PTHR30537">
    <property type="entry name" value="HTH-TYPE TRANSCRIPTIONAL REGULATOR"/>
    <property type="match status" value="1"/>
</dbReference>
<feature type="domain" description="HTH lysR-type" evidence="5">
    <location>
        <begin position="9"/>
        <end position="66"/>
    </location>
</feature>
<evidence type="ECO:0000313" key="7">
    <source>
        <dbReference type="Proteomes" id="UP000078410"/>
    </source>
</evidence>
<dbReference type="Gene3D" id="1.10.10.10">
    <property type="entry name" value="Winged helix-like DNA-binding domain superfamily/Winged helix DNA-binding domain"/>
    <property type="match status" value="1"/>
</dbReference>
<dbReference type="PROSITE" id="PS50931">
    <property type="entry name" value="HTH_LYSR"/>
    <property type="match status" value="1"/>
</dbReference>
<proteinExistence type="inferred from homology"/>
<dbReference type="InterPro" id="IPR005119">
    <property type="entry name" value="LysR_subst-bd"/>
</dbReference>
<evidence type="ECO:0000256" key="1">
    <source>
        <dbReference type="ARBA" id="ARBA00009437"/>
    </source>
</evidence>
<keyword evidence="7" id="KW-1185">Reference proteome</keyword>
<keyword evidence="3" id="KW-0238">DNA-binding</keyword>
<dbReference type="AlphaFoldDB" id="A0A1B7IWS1"/>
<dbReference type="GO" id="GO:0006351">
    <property type="term" value="P:DNA-templated transcription"/>
    <property type="evidence" value="ECO:0007669"/>
    <property type="project" value="TreeGrafter"/>
</dbReference>
<dbReference type="RefSeq" id="WP_064556655.1">
    <property type="nucleotide sequence ID" value="NZ_LXER01000005.1"/>
</dbReference>
<evidence type="ECO:0000259" key="5">
    <source>
        <dbReference type="PROSITE" id="PS50931"/>
    </source>
</evidence>
<name>A0A1B7IWS1_9ENTR</name>
<dbReference type="InterPro" id="IPR036388">
    <property type="entry name" value="WH-like_DNA-bd_sf"/>
</dbReference>
<dbReference type="GO" id="GO:0043565">
    <property type="term" value="F:sequence-specific DNA binding"/>
    <property type="evidence" value="ECO:0007669"/>
    <property type="project" value="TreeGrafter"/>
</dbReference>
<keyword evidence="4" id="KW-0804">Transcription</keyword>
<evidence type="ECO:0000313" key="6">
    <source>
        <dbReference type="EMBL" id="OAT34394.1"/>
    </source>
</evidence>
<reference evidence="6 7" key="1">
    <citation type="submission" date="2016-04" db="EMBL/GenBank/DDBJ databases">
        <title>ATOL: Assembling a taxonomically balanced genome-scale reconstruction of the evolutionary history of the Enterobacteriaceae.</title>
        <authorList>
            <person name="Plunkett G.III."/>
            <person name="Neeno-Eckwall E.C."/>
            <person name="Glasner J.D."/>
            <person name="Perna N.T."/>
        </authorList>
    </citation>
    <scope>NUCLEOTIDE SEQUENCE [LARGE SCALE GENOMIC DNA]</scope>
    <source>
        <strain evidence="6 7">ATCC 51605</strain>
    </source>
</reference>
<dbReference type="InterPro" id="IPR058163">
    <property type="entry name" value="LysR-type_TF_proteobact-type"/>
</dbReference>